<dbReference type="OrthoDB" id="9797743at2"/>
<dbReference type="EMBL" id="WNZW01000001">
    <property type="protein sequence ID" value="MUG44596.1"/>
    <property type="molecule type" value="Genomic_DNA"/>
</dbReference>
<name>A0A7X2YZ01_9BACL</name>
<sequence length="51" mass="5273">MGLRPSECALFEDTGAGVQAGKAAGCKVVGIRSPDILQQAVRVIAGLYELI</sequence>
<dbReference type="GO" id="GO:0016787">
    <property type="term" value="F:hydrolase activity"/>
    <property type="evidence" value="ECO:0007669"/>
    <property type="project" value="UniProtKB-KW"/>
</dbReference>
<accession>A0A7X2YZ01</accession>
<proteinExistence type="predicted"/>
<reference evidence="1 2" key="1">
    <citation type="submission" date="2019-11" db="EMBL/GenBank/DDBJ databases">
        <title>Draft genome sequences of five Paenibacillus species of dairy origin.</title>
        <authorList>
            <person name="Olajide A.M."/>
            <person name="Chen S."/>
            <person name="Lapointe G."/>
        </authorList>
    </citation>
    <scope>NUCLEOTIDE SEQUENCE [LARGE SCALE GENOMIC DNA]</scope>
    <source>
        <strain evidence="1 2">12CR55</strain>
    </source>
</reference>
<dbReference type="InterPro" id="IPR006439">
    <property type="entry name" value="HAD-SF_hydro_IA"/>
</dbReference>
<evidence type="ECO:0000313" key="2">
    <source>
        <dbReference type="Proteomes" id="UP000447876"/>
    </source>
</evidence>
<organism evidence="1 2">
    <name type="scientific">Paenibacillus woosongensis</name>
    <dbReference type="NCBI Taxonomy" id="307580"/>
    <lineage>
        <taxon>Bacteria</taxon>
        <taxon>Bacillati</taxon>
        <taxon>Bacillota</taxon>
        <taxon>Bacilli</taxon>
        <taxon>Bacillales</taxon>
        <taxon>Paenibacillaceae</taxon>
        <taxon>Paenibacillus</taxon>
    </lineage>
</organism>
<evidence type="ECO:0000313" key="1">
    <source>
        <dbReference type="EMBL" id="MUG44596.1"/>
    </source>
</evidence>
<dbReference type="NCBIfam" id="TIGR01509">
    <property type="entry name" value="HAD-SF-IA-v3"/>
    <property type="match status" value="1"/>
</dbReference>
<gene>
    <name evidence="1" type="ORF">GNP95_06260</name>
</gene>
<keyword evidence="1" id="KW-0378">Hydrolase</keyword>
<protein>
    <submittedName>
        <fullName evidence="1">HAD-IA family hydrolase</fullName>
    </submittedName>
</protein>
<dbReference type="SUPFAM" id="SSF56784">
    <property type="entry name" value="HAD-like"/>
    <property type="match status" value="1"/>
</dbReference>
<dbReference type="AlphaFoldDB" id="A0A7X2YZ01"/>
<dbReference type="InterPro" id="IPR023214">
    <property type="entry name" value="HAD_sf"/>
</dbReference>
<dbReference type="Gene3D" id="3.40.50.1000">
    <property type="entry name" value="HAD superfamily/HAD-like"/>
    <property type="match status" value="1"/>
</dbReference>
<dbReference type="InterPro" id="IPR036412">
    <property type="entry name" value="HAD-like_sf"/>
</dbReference>
<dbReference type="RefSeq" id="WP_155610059.1">
    <property type="nucleotide sequence ID" value="NZ_WNZW01000001.1"/>
</dbReference>
<comment type="caution">
    <text evidence="1">The sequence shown here is derived from an EMBL/GenBank/DDBJ whole genome shotgun (WGS) entry which is preliminary data.</text>
</comment>
<dbReference type="Proteomes" id="UP000447876">
    <property type="component" value="Unassembled WGS sequence"/>
</dbReference>